<keyword evidence="3" id="KW-1185">Reference proteome</keyword>
<evidence type="ECO:0000256" key="1">
    <source>
        <dbReference type="SAM" id="Phobius"/>
    </source>
</evidence>
<keyword evidence="1" id="KW-0812">Transmembrane</keyword>
<feature type="transmembrane region" description="Helical" evidence="1">
    <location>
        <begin position="63"/>
        <end position="85"/>
    </location>
</feature>
<feature type="transmembrane region" description="Helical" evidence="1">
    <location>
        <begin position="34"/>
        <end position="56"/>
    </location>
</feature>
<protein>
    <submittedName>
        <fullName evidence="2">Uncharacterized protein</fullName>
    </submittedName>
</protein>
<evidence type="ECO:0000313" key="2">
    <source>
        <dbReference type="EMBL" id="GGL31543.1"/>
    </source>
</evidence>
<keyword evidence="1" id="KW-0472">Membrane</keyword>
<proteinExistence type="predicted"/>
<comment type="caution">
    <text evidence="2">The sequence shown here is derived from an EMBL/GenBank/DDBJ whole genome shotgun (WGS) entry which is preliminary data.</text>
</comment>
<keyword evidence="1" id="KW-1133">Transmembrane helix</keyword>
<reference evidence="2 3" key="1">
    <citation type="journal article" date="2019" name="Int. J. Syst. Evol. Microbiol.">
        <title>The Global Catalogue of Microorganisms (GCM) 10K type strain sequencing project: providing services to taxonomists for standard genome sequencing and annotation.</title>
        <authorList>
            <consortium name="The Broad Institute Genomics Platform"/>
            <consortium name="The Broad Institute Genome Sequencing Center for Infectious Disease"/>
            <person name="Wu L."/>
            <person name="Ma J."/>
        </authorList>
    </citation>
    <scope>NUCLEOTIDE SEQUENCE [LARGE SCALE GENOMIC DNA]</scope>
    <source>
        <strain evidence="2 3">JCM 19585</strain>
    </source>
</reference>
<feature type="transmembrane region" description="Helical" evidence="1">
    <location>
        <begin position="7"/>
        <end position="28"/>
    </location>
</feature>
<gene>
    <name evidence="2" type="ORF">GCM10009037_14090</name>
</gene>
<evidence type="ECO:0000313" key="3">
    <source>
        <dbReference type="Proteomes" id="UP000628840"/>
    </source>
</evidence>
<dbReference type="AlphaFoldDB" id="A0A830FBX8"/>
<name>A0A830FBX8_9EURY</name>
<accession>A0A830FBX8</accession>
<dbReference type="EMBL" id="BMPF01000002">
    <property type="protein sequence ID" value="GGL31543.1"/>
    <property type="molecule type" value="Genomic_DNA"/>
</dbReference>
<dbReference type="Proteomes" id="UP000628840">
    <property type="component" value="Unassembled WGS sequence"/>
</dbReference>
<sequence>MSDSLRFDAASALALLGALTATAVWLWLPPDASLPGSTALFTASLSLVTWGGALGVALDRRALALACALALAVVGVWQTALWTVVFPPAAASVAALELRDRLGA</sequence>
<dbReference type="RefSeq" id="WP_188881512.1">
    <property type="nucleotide sequence ID" value="NZ_BMPF01000002.1"/>
</dbReference>
<organism evidence="2 3">
    <name type="scientific">Halarchaeum grantii</name>
    <dbReference type="NCBI Taxonomy" id="1193105"/>
    <lineage>
        <taxon>Archaea</taxon>
        <taxon>Methanobacteriati</taxon>
        <taxon>Methanobacteriota</taxon>
        <taxon>Stenosarchaea group</taxon>
        <taxon>Halobacteria</taxon>
        <taxon>Halobacteriales</taxon>
        <taxon>Halobacteriaceae</taxon>
    </lineage>
</organism>